<name>A0A2W2B2G2_9BACT</name>
<keyword evidence="3" id="KW-1185">Reference proteome</keyword>
<gene>
    <name evidence="2" type="ORF">DN068_02465</name>
</gene>
<dbReference type="AlphaFoldDB" id="A0A2W2B2G2"/>
<comment type="caution">
    <text evidence="2">The sequence shown here is derived from an EMBL/GenBank/DDBJ whole genome shotgun (WGS) entry which is preliminary data.</text>
</comment>
<evidence type="ECO:0000313" key="3">
    <source>
        <dbReference type="Proteomes" id="UP000248745"/>
    </source>
</evidence>
<evidence type="ECO:0000256" key="1">
    <source>
        <dbReference type="SAM" id="SignalP"/>
    </source>
</evidence>
<feature type="signal peptide" evidence="1">
    <location>
        <begin position="1"/>
        <end position="23"/>
    </location>
</feature>
<accession>A0A2W2B2G2</accession>
<dbReference type="RefSeq" id="WP_110997302.1">
    <property type="nucleotide sequence ID" value="NZ_QKTW01000003.1"/>
</dbReference>
<protein>
    <recommendedName>
        <fullName evidence="4">Outer membrane protein beta-barrel domain-containing protein</fullName>
    </recommendedName>
</protein>
<dbReference type="SUPFAM" id="SSF56925">
    <property type="entry name" value="OMPA-like"/>
    <property type="match status" value="1"/>
</dbReference>
<dbReference type="Proteomes" id="UP000248745">
    <property type="component" value="Unassembled WGS sequence"/>
</dbReference>
<feature type="chain" id="PRO_5016108207" description="Outer membrane protein beta-barrel domain-containing protein" evidence="1">
    <location>
        <begin position="24"/>
        <end position="172"/>
    </location>
</feature>
<dbReference type="InterPro" id="IPR011250">
    <property type="entry name" value="OMP/PagP_B-barrel"/>
</dbReference>
<evidence type="ECO:0000313" key="2">
    <source>
        <dbReference type="EMBL" id="PZF74464.1"/>
    </source>
</evidence>
<sequence length="172" mass="18730">MKKIAYAFSGLVAGVFFASNVQAQGSNLGLGLRMTPDGGGFTLKYFFDQNLAIEAQLNAGGIIALEGQSVTAAGLVEYHINLPDPQWRIFFGGGMHFGNWDRDDYRGSQFILGIDGIGGVEYVFKKIPLGLSGDFRPAVNFLTDVEFFPHNLFGAAARYYFPSKSHAKHPKG</sequence>
<keyword evidence="1" id="KW-0732">Signal</keyword>
<proteinExistence type="predicted"/>
<organism evidence="2 3">
    <name type="scientific">Taibaiella soli</name>
    <dbReference type="NCBI Taxonomy" id="1649169"/>
    <lineage>
        <taxon>Bacteria</taxon>
        <taxon>Pseudomonadati</taxon>
        <taxon>Bacteroidota</taxon>
        <taxon>Chitinophagia</taxon>
        <taxon>Chitinophagales</taxon>
        <taxon>Chitinophagaceae</taxon>
        <taxon>Taibaiella</taxon>
    </lineage>
</organism>
<dbReference type="OrthoDB" id="978645at2"/>
<evidence type="ECO:0008006" key="4">
    <source>
        <dbReference type="Google" id="ProtNLM"/>
    </source>
</evidence>
<dbReference type="EMBL" id="QKTW01000003">
    <property type="protein sequence ID" value="PZF74464.1"/>
    <property type="molecule type" value="Genomic_DNA"/>
</dbReference>
<reference evidence="2 3" key="1">
    <citation type="submission" date="2018-06" db="EMBL/GenBank/DDBJ databases">
        <title>Mucibacter soli gen. nov., sp. nov., a new member of the family Chitinophagaceae producing mucin.</title>
        <authorList>
            <person name="Kim M.-K."/>
            <person name="Park S."/>
            <person name="Kim T.-S."/>
            <person name="Joung Y."/>
            <person name="Han J.-H."/>
            <person name="Kim S.B."/>
        </authorList>
    </citation>
    <scope>NUCLEOTIDE SEQUENCE [LARGE SCALE GENOMIC DNA]</scope>
    <source>
        <strain evidence="2 3">R1-15</strain>
    </source>
</reference>